<keyword evidence="2" id="KW-1185">Reference proteome</keyword>
<dbReference type="AlphaFoldDB" id="A0AAX6Q536"/>
<reference evidence="3" key="1">
    <citation type="submission" date="2025-08" db="UniProtKB">
        <authorList>
            <consortium name="RefSeq"/>
        </authorList>
    </citation>
    <scope>IDENTIFICATION</scope>
</reference>
<name>A0AAX6Q536_HETGA</name>
<proteinExistence type="predicted"/>
<feature type="compositionally biased region" description="Polar residues" evidence="1">
    <location>
        <begin position="131"/>
        <end position="142"/>
    </location>
</feature>
<feature type="region of interest" description="Disordered" evidence="1">
    <location>
        <begin position="85"/>
        <end position="208"/>
    </location>
</feature>
<gene>
    <name evidence="3" type="primary">LOC101723698</name>
</gene>
<evidence type="ECO:0000256" key="1">
    <source>
        <dbReference type="SAM" id="MobiDB-lite"/>
    </source>
</evidence>
<organism evidence="2 3">
    <name type="scientific">Heterocephalus glaber</name>
    <name type="common">Naked mole rat</name>
    <dbReference type="NCBI Taxonomy" id="10181"/>
    <lineage>
        <taxon>Eukaryota</taxon>
        <taxon>Metazoa</taxon>
        <taxon>Chordata</taxon>
        <taxon>Craniata</taxon>
        <taxon>Vertebrata</taxon>
        <taxon>Euteleostomi</taxon>
        <taxon>Mammalia</taxon>
        <taxon>Eutheria</taxon>
        <taxon>Euarchontoglires</taxon>
        <taxon>Glires</taxon>
        <taxon>Rodentia</taxon>
        <taxon>Hystricomorpha</taxon>
        <taxon>Bathyergidae</taxon>
        <taxon>Heterocephalus</taxon>
    </lineage>
</organism>
<dbReference type="RefSeq" id="XP_004867230.1">
    <property type="nucleotide sequence ID" value="XM_004867173.2"/>
</dbReference>
<dbReference type="KEGG" id="hgl:101723698"/>
<feature type="region of interest" description="Disordered" evidence="1">
    <location>
        <begin position="253"/>
        <end position="275"/>
    </location>
</feature>
<dbReference type="Proteomes" id="UP000694906">
    <property type="component" value="Unplaced"/>
</dbReference>
<feature type="compositionally biased region" description="Low complexity" evidence="1">
    <location>
        <begin position="143"/>
        <end position="154"/>
    </location>
</feature>
<protein>
    <submittedName>
        <fullName evidence="3">Protein transport protein sec31-like</fullName>
    </submittedName>
</protein>
<feature type="region of interest" description="Disordered" evidence="1">
    <location>
        <begin position="1"/>
        <end position="26"/>
    </location>
</feature>
<sequence length="275" mass="28913">MASGCGGTGRTPSSRPPRKPQLLPPGPLISRFLGPRLAPSTNVLLLAWTALRSGNTAPSAPQAPASLRTTLGALTVPLACFGGSPAPDLPNLRGPNSPSGDQKPRARSCHPPRRKAIPQSTQRSGKRDLQDFNSLTLHSPHTSASPRRSPGRASLTCVPHFPGLLSKPPAAAKRPEPLEQRRHLREPRSRRGVTLASHVPASSAPRQLAPGWAAPGRLGGVSMATAWRPLRACPHAVPSWLLAPGQGARTCVPRPGTAPSPLSGRRTFLPLPPRG</sequence>
<evidence type="ECO:0000313" key="2">
    <source>
        <dbReference type="Proteomes" id="UP000694906"/>
    </source>
</evidence>
<accession>A0AAX6Q536</accession>
<dbReference type="GeneID" id="101723698"/>
<evidence type="ECO:0000313" key="3">
    <source>
        <dbReference type="RefSeq" id="XP_004867230.1"/>
    </source>
</evidence>
<feature type="compositionally biased region" description="Basic and acidic residues" evidence="1">
    <location>
        <begin position="173"/>
        <end position="189"/>
    </location>
</feature>
<feature type="compositionally biased region" description="Basic residues" evidence="1">
    <location>
        <begin position="105"/>
        <end position="116"/>
    </location>
</feature>